<evidence type="ECO:0000313" key="5">
    <source>
        <dbReference type="Proteomes" id="UP000222824"/>
    </source>
</evidence>
<evidence type="ECO:0000313" key="4">
    <source>
        <dbReference type="EMBL" id="PHQ40161.1"/>
    </source>
</evidence>
<dbReference type="InterPro" id="IPR049049">
    <property type="entry name" value="Beta-AFase-like_GH127_C"/>
</dbReference>
<dbReference type="OrthoDB" id="371693at2157"/>
<proteinExistence type="predicted"/>
<sequence>MAGKKTPNPEHVTVDDEFWSPRVRRTDTATVDTVYRQLVESGRLENLRRAAKGISGDEQVALENRMYRDESDVYKWLEAASYALSRRSDPDLESRVNYVISLLEGAQRDDGYLNSYFSLHAPEDRWTRLTYMHELYSAGHLFEAAVAHHEATGESRLLDVATEFADHVVDIFAEGGGAPGHQEVELALVRLYRCTGQQRYLDLARTFLDERGREDSRFAREMVNPDARLCTDEIYEEYRDLLFDEDGTYDGKYIQDHLPVREQSTAVGHAVRATYMYAAMADVATETGDDDLAATVERIWSNTVRRRMYVTGGLGSSHENEGFTSDYDLPNDTAYAETCAAVGSVMWNHRMLQLTGEGKYGDLMERTLYNALLAGISLDGTRFFYANPLESDGEKHPLEHVSKVRFPLQRGEWYDTPCCPPNVARLLASLGEYLYLVDGDELSVELYAGSSVRTTVAGSTVTVEQTTDYPWDRTVEISVHTDTPVEMTLRPRIPAWCSDPTIAVEGETVTPDVERGHVELRRTWRDGDKLTLDLPMPVRQVEAHPEMTAAAGRVVLQRGPVVYCLEGVDNDHSLENVCLRADARFSTEYNPDLLGGTVVVRGEATLTATADDESLYRSRTSPANETVTVTAVPYYAWANRDETEMRVWMRACDCTH</sequence>
<dbReference type="RefSeq" id="WP_099254131.1">
    <property type="nucleotide sequence ID" value="NZ_NHOA01000016.1"/>
</dbReference>
<name>A0A2G1WMD4_9EURY</name>
<comment type="caution">
    <text evidence="4">The sequence shown here is derived from an EMBL/GenBank/DDBJ whole genome shotgun (WGS) entry which is preliminary data.</text>
</comment>
<reference evidence="4 5" key="1">
    <citation type="journal article" date="2014" name="Front. Microbiol.">
        <title>Population and genomic analysis of the genus Halorubrum.</title>
        <authorList>
            <person name="Fullmer M.S."/>
            <person name="Soucy S.M."/>
            <person name="Swithers K.S."/>
            <person name="Makkay A.M."/>
            <person name="Wheeler R."/>
            <person name="Ventosa A."/>
            <person name="Gogarten J.P."/>
            <person name="Papke R.T."/>
        </authorList>
    </citation>
    <scope>NUCLEOTIDE SEQUENCE [LARGE SCALE GENOMIC DNA]</scope>
    <source>
        <strain evidence="4 5">C49</strain>
    </source>
</reference>
<dbReference type="Pfam" id="PF20736">
    <property type="entry name" value="Glyco_hydro127M"/>
    <property type="match status" value="1"/>
</dbReference>
<dbReference type="AlphaFoldDB" id="A0A2G1WMD4"/>
<dbReference type="GO" id="GO:0005975">
    <property type="term" value="P:carbohydrate metabolic process"/>
    <property type="evidence" value="ECO:0007669"/>
    <property type="project" value="InterPro"/>
</dbReference>
<dbReference type="InterPro" id="IPR008928">
    <property type="entry name" value="6-hairpin_glycosidase_sf"/>
</dbReference>
<dbReference type="EMBL" id="NHOA01000016">
    <property type="protein sequence ID" value="PHQ40161.1"/>
    <property type="molecule type" value="Genomic_DNA"/>
</dbReference>
<dbReference type="InterPro" id="IPR049174">
    <property type="entry name" value="Beta-AFase-like"/>
</dbReference>
<dbReference type="PANTHER" id="PTHR43465">
    <property type="entry name" value="DUF1680 DOMAIN PROTEIN (AFU_ORTHOLOGUE AFUA_1G08910)"/>
    <property type="match status" value="1"/>
</dbReference>
<dbReference type="Pfam" id="PF20737">
    <property type="entry name" value="Glyco_hydro127C"/>
    <property type="match status" value="1"/>
</dbReference>
<evidence type="ECO:0008006" key="6">
    <source>
        <dbReference type="Google" id="ProtNLM"/>
    </source>
</evidence>
<dbReference type="Pfam" id="PF07944">
    <property type="entry name" value="Beta-AFase-like_GH127_cat"/>
    <property type="match status" value="1"/>
</dbReference>
<dbReference type="InterPro" id="IPR049046">
    <property type="entry name" value="Beta-AFase-like_GH127_middle"/>
</dbReference>
<feature type="domain" description="Non-reducing end beta-L-arabinofuranosidase-like GH127 middle" evidence="2">
    <location>
        <begin position="442"/>
        <end position="536"/>
    </location>
</feature>
<evidence type="ECO:0000259" key="3">
    <source>
        <dbReference type="Pfam" id="PF20737"/>
    </source>
</evidence>
<evidence type="ECO:0000259" key="2">
    <source>
        <dbReference type="Pfam" id="PF20736"/>
    </source>
</evidence>
<dbReference type="SUPFAM" id="SSF48208">
    <property type="entry name" value="Six-hairpin glycosidases"/>
    <property type="match status" value="1"/>
</dbReference>
<accession>A0A2G1WMD4</accession>
<feature type="domain" description="Non-reducing end beta-L-arabinofuranosidase-like GH127 C-terminal" evidence="3">
    <location>
        <begin position="538"/>
        <end position="650"/>
    </location>
</feature>
<evidence type="ECO:0000259" key="1">
    <source>
        <dbReference type="Pfam" id="PF07944"/>
    </source>
</evidence>
<gene>
    <name evidence="4" type="ORF">DJ69_02275</name>
</gene>
<dbReference type="Proteomes" id="UP000222824">
    <property type="component" value="Unassembled WGS sequence"/>
</dbReference>
<organism evidence="4 5">
    <name type="scientific">Halorubrum persicum</name>
    <dbReference type="NCBI Taxonomy" id="1383844"/>
    <lineage>
        <taxon>Archaea</taxon>
        <taxon>Methanobacteriati</taxon>
        <taxon>Methanobacteriota</taxon>
        <taxon>Stenosarchaea group</taxon>
        <taxon>Halobacteria</taxon>
        <taxon>Halobacteriales</taxon>
        <taxon>Haloferacaceae</taxon>
        <taxon>Halorubrum</taxon>
    </lineage>
</organism>
<keyword evidence="5" id="KW-1185">Reference proteome</keyword>
<dbReference type="PANTHER" id="PTHR43465:SF2">
    <property type="entry name" value="DUF1680 DOMAIN PROTEIN (AFU_ORTHOLOGUE AFUA_1G08910)"/>
    <property type="match status" value="1"/>
</dbReference>
<feature type="domain" description="Non-reducing end beta-L-arabinofuranosidase-like GH127 catalytic" evidence="1">
    <location>
        <begin position="11"/>
        <end position="432"/>
    </location>
</feature>
<protein>
    <recommendedName>
        <fullName evidence="6">Glycoside hydrolase family 127 protein</fullName>
    </recommendedName>
</protein>
<dbReference type="InterPro" id="IPR012878">
    <property type="entry name" value="Beta-AFase-like_GH127_cat"/>
</dbReference>